<feature type="region of interest" description="Disordered" evidence="1">
    <location>
        <begin position="99"/>
        <end position="134"/>
    </location>
</feature>
<protein>
    <submittedName>
        <fullName evidence="3">Hypercellular protein A</fullName>
    </submittedName>
</protein>
<dbReference type="VEuPathDB" id="FungiDB:CIHG_07024"/>
<accession>A0A0J8RXP4</accession>
<reference evidence="4" key="1">
    <citation type="journal article" date="2010" name="Genome Res.">
        <title>Population genomic sequencing of Coccidioides fungi reveals recent hybridization and transposon control.</title>
        <authorList>
            <person name="Neafsey D.E."/>
            <person name="Barker B.M."/>
            <person name="Sharpton T.J."/>
            <person name="Stajich J.E."/>
            <person name="Park D.J."/>
            <person name="Whiston E."/>
            <person name="Hung C.-Y."/>
            <person name="McMahan C."/>
            <person name="White J."/>
            <person name="Sykes S."/>
            <person name="Heiman D."/>
            <person name="Young S."/>
            <person name="Zeng Q."/>
            <person name="Abouelleil A."/>
            <person name="Aftuck L."/>
            <person name="Bessette D."/>
            <person name="Brown A."/>
            <person name="FitzGerald M."/>
            <person name="Lui A."/>
            <person name="Macdonald J.P."/>
            <person name="Priest M."/>
            <person name="Orbach M.J."/>
            <person name="Galgiani J.N."/>
            <person name="Kirkland T.N."/>
            <person name="Cole G.T."/>
            <person name="Birren B.W."/>
            <person name="Henn M.R."/>
            <person name="Taylor J.W."/>
            <person name="Rounsley S.D."/>
        </authorList>
    </citation>
    <scope>NUCLEOTIDE SEQUENCE [LARGE SCALE GENOMIC DNA]</scope>
    <source>
        <strain evidence="4">H538.4</strain>
    </source>
</reference>
<organism evidence="3 4">
    <name type="scientific">Coccidioides immitis H538.4</name>
    <dbReference type="NCBI Taxonomy" id="396776"/>
    <lineage>
        <taxon>Eukaryota</taxon>
        <taxon>Fungi</taxon>
        <taxon>Dikarya</taxon>
        <taxon>Ascomycota</taxon>
        <taxon>Pezizomycotina</taxon>
        <taxon>Eurotiomycetes</taxon>
        <taxon>Eurotiomycetidae</taxon>
        <taxon>Onygenales</taxon>
        <taxon>Onygenaceae</taxon>
        <taxon>Coccidioides</taxon>
    </lineage>
</organism>
<proteinExistence type="predicted"/>
<dbReference type="Proteomes" id="UP000054563">
    <property type="component" value="Unassembled WGS sequence"/>
</dbReference>
<dbReference type="AlphaFoldDB" id="A0A0J8RXP4"/>
<evidence type="ECO:0000256" key="1">
    <source>
        <dbReference type="SAM" id="MobiDB-lite"/>
    </source>
</evidence>
<name>A0A0J8RXP4_COCIT</name>
<feature type="domain" description="Trs120/TRAPPC9 N-terminal" evidence="2">
    <location>
        <begin position="5"/>
        <end position="111"/>
    </location>
</feature>
<evidence type="ECO:0000259" key="2">
    <source>
        <dbReference type="Pfam" id="PF08626"/>
    </source>
</evidence>
<gene>
    <name evidence="3" type="ORF">CIHG_07024</name>
</gene>
<sequence>MAVDPISPIAPARLRTLLLPIGRIRRSRFLELVKRLQAQNVVRLGDVSPVGRPNRNTFSPLAFPSGMIIYDLSTSVPPTSHLDLFPFEPFREPVAILAIADGKELEPPEPDESSQEKTNGVTGPPHPKPPDLEM</sequence>
<dbReference type="STRING" id="396776.A0A0J8RXP4"/>
<dbReference type="EMBL" id="DS017011">
    <property type="protein sequence ID" value="KMU89351.1"/>
    <property type="molecule type" value="Genomic_DNA"/>
</dbReference>
<dbReference type="InterPro" id="IPR058563">
    <property type="entry name" value="Trs120_TRAPPC9_N"/>
</dbReference>
<evidence type="ECO:0000313" key="3">
    <source>
        <dbReference type="EMBL" id="KMU89351.1"/>
    </source>
</evidence>
<evidence type="ECO:0000313" key="4">
    <source>
        <dbReference type="Proteomes" id="UP000054563"/>
    </source>
</evidence>
<dbReference type="Pfam" id="PF08626">
    <property type="entry name" value="TRAPPC9-Trs120"/>
    <property type="match status" value="1"/>
</dbReference>